<organism evidence="2 3">
    <name type="scientific">Phrynocephalus forsythii</name>
    <dbReference type="NCBI Taxonomy" id="171643"/>
    <lineage>
        <taxon>Eukaryota</taxon>
        <taxon>Metazoa</taxon>
        <taxon>Chordata</taxon>
        <taxon>Craniata</taxon>
        <taxon>Vertebrata</taxon>
        <taxon>Euteleostomi</taxon>
        <taxon>Lepidosauria</taxon>
        <taxon>Squamata</taxon>
        <taxon>Bifurcata</taxon>
        <taxon>Unidentata</taxon>
        <taxon>Episquamata</taxon>
        <taxon>Toxicofera</taxon>
        <taxon>Iguania</taxon>
        <taxon>Acrodonta</taxon>
        <taxon>Agamidae</taxon>
        <taxon>Agaminae</taxon>
        <taxon>Phrynocephalus</taxon>
    </lineage>
</organism>
<feature type="region of interest" description="Disordered" evidence="1">
    <location>
        <begin position="40"/>
        <end position="64"/>
    </location>
</feature>
<feature type="non-terminal residue" evidence="2">
    <location>
        <position position="64"/>
    </location>
</feature>
<keyword evidence="3" id="KW-1185">Reference proteome</keyword>
<name>A0A9Q0Y6E5_9SAUR</name>
<evidence type="ECO:0000256" key="1">
    <source>
        <dbReference type="SAM" id="MobiDB-lite"/>
    </source>
</evidence>
<dbReference type="AlphaFoldDB" id="A0A9Q0Y6E5"/>
<accession>A0A9Q0Y6E5</accession>
<dbReference type="EMBL" id="JAPFRF010000001">
    <property type="protein sequence ID" value="KAJ7345095.1"/>
    <property type="molecule type" value="Genomic_DNA"/>
</dbReference>
<reference evidence="2" key="1">
    <citation type="journal article" date="2023" name="DNA Res.">
        <title>Chromosome-level genome assembly of Phrynocephalus forsythii using third-generation DNA sequencing and Hi-C analysis.</title>
        <authorList>
            <person name="Qi Y."/>
            <person name="Zhao W."/>
            <person name="Zhao Y."/>
            <person name="Niu C."/>
            <person name="Cao S."/>
            <person name="Zhang Y."/>
        </authorList>
    </citation>
    <scope>NUCLEOTIDE SEQUENCE</scope>
    <source>
        <tissue evidence="2">Muscle</tissue>
    </source>
</reference>
<sequence length="64" mass="7325">KKICQDSSNFHSNMNLTLEQSMQQGNVLATTVKLQHGQRSTTLYQKSPPPIYLHGFHPEHTTKF</sequence>
<gene>
    <name evidence="2" type="ORF">JRQ81_001045</name>
</gene>
<evidence type="ECO:0000313" key="2">
    <source>
        <dbReference type="EMBL" id="KAJ7345095.1"/>
    </source>
</evidence>
<feature type="non-terminal residue" evidence="2">
    <location>
        <position position="1"/>
    </location>
</feature>
<protein>
    <submittedName>
        <fullName evidence="2">Uncharacterized protein</fullName>
    </submittedName>
</protein>
<comment type="caution">
    <text evidence="2">The sequence shown here is derived from an EMBL/GenBank/DDBJ whole genome shotgun (WGS) entry which is preliminary data.</text>
</comment>
<proteinExistence type="predicted"/>
<dbReference type="Proteomes" id="UP001142489">
    <property type="component" value="Unassembled WGS sequence"/>
</dbReference>
<evidence type="ECO:0000313" key="3">
    <source>
        <dbReference type="Proteomes" id="UP001142489"/>
    </source>
</evidence>